<evidence type="ECO:0008006" key="3">
    <source>
        <dbReference type="Google" id="ProtNLM"/>
    </source>
</evidence>
<name>A0A931J1L3_9BURK</name>
<accession>A0A931J1L3</accession>
<gene>
    <name evidence="1" type="ORF">I7X39_07125</name>
</gene>
<dbReference type="RefSeq" id="WP_198110291.1">
    <property type="nucleotide sequence ID" value="NZ_JAEDAK010000004.1"/>
</dbReference>
<dbReference type="Proteomes" id="UP000613266">
    <property type="component" value="Unassembled WGS sequence"/>
</dbReference>
<dbReference type="AlphaFoldDB" id="A0A931J1L3"/>
<evidence type="ECO:0000313" key="1">
    <source>
        <dbReference type="EMBL" id="MBH9576671.1"/>
    </source>
</evidence>
<keyword evidence="2" id="KW-1185">Reference proteome</keyword>
<comment type="caution">
    <text evidence="1">The sequence shown here is derived from an EMBL/GenBank/DDBJ whole genome shotgun (WGS) entry which is preliminary data.</text>
</comment>
<sequence>MSNGLARPLRRRALARVAVAAAAGSWQPGGANTSVLEVVYPRLAERPVDAYGYRLLELALQRSGEPFQLRLTDAPLSSRRAREELAAGRVQVLDGGISREAEAAFDLVPFALDLGLSGLRQLLARRSLLPVLAEVRTLQDLKALRFGQGDEWVDTRILRAAGLRVDTSQFLNLFRMLEAGRFDLYPLGVEEIHAALRQHQALAPSAVLVPGLALHYPLARKFMVTRGHTRLREALLRGLQQAHAEGAVLAVLQLQAGLAPLLGPRAQVPERIVRLPNPELPAVYRQVPASALHPLVRPLAGGAA</sequence>
<reference evidence="1" key="1">
    <citation type="submission" date="2020-12" db="EMBL/GenBank/DDBJ databases">
        <title>The genome sequence of Inhella sp. 1Y17.</title>
        <authorList>
            <person name="Liu Y."/>
        </authorList>
    </citation>
    <scope>NUCLEOTIDE SEQUENCE</scope>
    <source>
        <strain evidence="1">1Y17</strain>
    </source>
</reference>
<protein>
    <recommendedName>
        <fullName evidence="3">Solute-binding protein family 3/N-terminal domain-containing protein</fullName>
    </recommendedName>
</protein>
<dbReference type="SUPFAM" id="SSF53850">
    <property type="entry name" value="Periplasmic binding protein-like II"/>
    <property type="match status" value="1"/>
</dbReference>
<dbReference type="EMBL" id="JAEDAK010000004">
    <property type="protein sequence ID" value="MBH9576671.1"/>
    <property type="molecule type" value="Genomic_DNA"/>
</dbReference>
<evidence type="ECO:0000313" key="2">
    <source>
        <dbReference type="Proteomes" id="UP000613266"/>
    </source>
</evidence>
<organism evidence="1 2">
    <name type="scientific">Inhella proteolytica</name>
    <dbReference type="NCBI Taxonomy" id="2795029"/>
    <lineage>
        <taxon>Bacteria</taxon>
        <taxon>Pseudomonadati</taxon>
        <taxon>Pseudomonadota</taxon>
        <taxon>Betaproteobacteria</taxon>
        <taxon>Burkholderiales</taxon>
        <taxon>Sphaerotilaceae</taxon>
        <taxon>Inhella</taxon>
    </lineage>
</organism>
<proteinExistence type="predicted"/>